<dbReference type="Proteomes" id="UP000027142">
    <property type="component" value="Chromosome"/>
</dbReference>
<organism evidence="2 3">
    <name type="scientific">Shouchella lehensis G1</name>
    <dbReference type="NCBI Taxonomy" id="1246626"/>
    <lineage>
        <taxon>Bacteria</taxon>
        <taxon>Bacillati</taxon>
        <taxon>Bacillota</taxon>
        <taxon>Bacilli</taxon>
        <taxon>Bacillales</taxon>
        <taxon>Bacillaceae</taxon>
        <taxon>Shouchella</taxon>
    </lineage>
</organism>
<keyword evidence="1" id="KW-1133">Transmembrane helix</keyword>
<proteinExistence type="predicted"/>
<dbReference type="HOGENOM" id="CLU_2912846_0_0_9"/>
<accession>A0A060LXU2</accession>
<keyword evidence="1" id="KW-0812">Transmembrane</keyword>
<reference evidence="2 3" key="1">
    <citation type="journal article" date="2014" name="Gene">
        <title>A comparative genomic analysis of the alkalitolerant soil bacterium Bacillus lehensis G1.</title>
        <authorList>
            <person name="Noor Y.M."/>
            <person name="Samsulrizal N.H."/>
            <person name="Jema'on N.A."/>
            <person name="Low K.O."/>
            <person name="Ramli A.N."/>
            <person name="Alias N.I."/>
            <person name="Damis S.I."/>
            <person name="Fuzi S.F."/>
            <person name="Isa M.N."/>
            <person name="Murad A.M."/>
            <person name="Raih M.F."/>
            <person name="Bakar F.D."/>
            <person name="Najimudin N."/>
            <person name="Mahadi N.M."/>
            <person name="Illias R.M."/>
        </authorList>
    </citation>
    <scope>NUCLEOTIDE SEQUENCE [LARGE SCALE GENOMIC DNA]</scope>
    <source>
        <strain evidence="2 3">G1</strain>
    </source>
</reference>
<dbReference type="AlphaFoldDB" id="A0A060LXU2"/>
<evidence type="ECO:0000256" key="1">
    <source>
        <dbReference type="SAM" id="Phobius"/>
    </source>
</evidence>
<keyword evidence="3" id="KW-1185">Reference proteome</keyword>
<feature type="transmembrane region" description="Helical" evidence="1">
    <location>
        <begin position="7"/>
        <end position="26"/>
    </location>
</feature>
<sequence>MPGHWGKYVVLLILYILIGIGMYYFFDGNPFSIVFLSLGIAFWLIIFIWIKMSRKKAQRKR</sequence>
<evidence type="ECO:0000313" key="3">
    <source>
        <dbReference type="Proteomes" id="UP000027142"/>
    </source>
</evidence>
<keyword evidence="1" id="KW-0472">Membrane</keyword>
<dbReference type="KEGG" id="ble:BleG1_0485"/>
<evidence type="ECO:0000313" key="2">
    <source>
        <dbReference type="EMBL" id="AIC93093.1"/>
    </source>
</evidence>
<dbReference type="EMBL" id="CP003923">
    <property type="protein sequence ID" value="AIC93093.1"/>
    <property type="molecule type" value="Genomic_DNA"/>
</dbReference>
<name>A0A060LXU2_9BACI</name>
<protein>
    <submittedName>
        <fullName evidence="2">Uncharacterized protein</fullName>
    </submittedName>
</protein>
<gene>
    <name evidence="2" type="ORF">BleG1_0485</name>
</gene>
<feature type="transmembrane region" description="Helical" evidence="1">
    <location>
        <begin position="32"/>
        <end position="50"/>
    </location>
</feature>